<organism evidence="1 2">
    <name type="scientific">Favolaschia claudopus</name>
    <dbReference type="NCBI Taxonomy" id="2862362"/>
    <lineage>
        <taxon>Eukaryota</taxon>
        <taxon>Fungi</taxon>
        <taxon>Dikarya</taxon>
        <taxon>Basidiomycota</taxon>
        <taxon>Agaricomycotina</taxon>
        <taxon>Agaricomycetes</taxon>
        <taxon>Agaricomycetidae</taxon>
        <taxon>Agaricales</taxon>
        <taxon>Marasmiineae</taxon>
        <taxon>Mycenaceae</taxon>
        <taxon>Favolaschia</taxon>
    </lineage>
</organism>
<evidence type="ECO:0008006" key="3">
    <source>
        <dbReference type="Google" id="ProtNLM"/>
    </source>
</evidence>
<proteinExistence type="predicted"/>
<comment type="caution">
    <text evidence="1">The sequence shown here is derived from an EMBL/GenBank/DDBJ whole genome shotgun (WGS) entry which is preliminary data.</text>
</comment>
<sequence>MSQVVCENINEVNNTRNLPSSLPDEDTQASWDLVRLKMASPEFRQQVPAPIIENRPPPFEFTDSLSRPSALIESRSFKPLYPIPSPSKDESNIYNWIPTGEALVREYEHEVQAIETALEHAKLKLAHARYILAKTAFILQPIHRVPLELWIEIFELAHNREGGWPATSLESLTTVCPHWKWMLTETSAASLWNPLDMRATSGPITEKRTTLKYVAQSNILDVILSTKQDQLDSQLLTDVFSGRHIKNIRRLAIHDLYSATGSLARKMFGQSTSIPVVHELYLVGVPWSTPEQPSFSTLPAWATNLLPEQLHPEIHVNIGVTALTLIQCFEPERTLHVPWSSLKVYTELNTARAGGFLPATHLRQLSSVTKLSLGGVFLPAIADSGLVELVNLIEFEYIVPWNWRPGTTTFEAVKIPNLERLRLHGSLRHTEVLSEASDRFHHDLSTFLRRCTSLRALELTLQVPYNTSVLITHLRSCPSLTELEIGVCPTDAVNSSLFRELSDTTILPNLEFLRLAEGGNPRTGPSVLDEENSAREVLLMMQSRFESKLRFLDFKSKREERSKWQRSIREWESHWISAWDSPVQLPYGSDWNLAHDARLAVEEYKVMHETNGVERVGLYSIAPLTY</sequence>
<keyword evidence="2" id="KW-1185">Reference proteome</keyword>
<accession>A0AAW0C0R0</accession>
<dbReference type="Gene3D" id="3.80.10.10">
    <property type="entry name" value="Ribonuclease Inhibitor"/>
    <property type="match status" value="1"/>
</dbReference>
<dbReference type="AlphaFoldDB" id="A0AAW0C0R0"/>
<evidence type="ECO:0000313" key="1">
    <source>
        <dbReference type="EMBL" id="KAK7032018.1"/>
    </source>
</evidence>
<protein>
    <recommendedName>
        <fullName evidence="3">F-box domain-containing protein</fullName>
    </recommendedName>
</protein>
<name>A0AAW0C0R0_9AGAR</name>
<gene>
    <name evidence="1" type="ORF">R3P38DRAFT_3187747</name>
</gene>
<reference evidence="1 2" key="1">
    <citation type="journal article" date="2024" name="J Genomics">
        <title>Draft genome sequencing and assembly of Favolaschia claudopus CIRM-BRFM 2984 isolated from oak limbs.</title>
        <authorList>
            <person name="Navarro D."/>
            <person name="Drula E."/>
            <person name="Chaduli D."/>
            <person name="Cazenave R."/>
            <person name="Ahrendt S."/>
            <person name="Wang J."/>
            <person name="Lipzen A."/>
            <person name="Daum C."/>
            <person name="Barry K."/>
            <person name="Grigoriev I.V."/>
            <person name="Favel A."/>
            <person name="Rosso M.N."/>
            <person name="Martin F."/>
        </authorList>
    </citation>
    <scope>NUCLEOTIDE SEQUENCE [LARGE SCALE GENOMIC DNA]</scope>
    <source>
        <strain evidence="1 2">CIRM-BRFM 2984</strain>
    </source>
</reference>
<evidence type="ECO:0000313" key="2">
    <source>
        <dbReference type="Proteomes" id="UP001362999"/>
    </source>
</evidence>
<dbReference type="SUPFAM" id="SSF52047">
    <property type="entry name" value="RNI-like"/>
    <property type="match status" value="1"/>
</dbReference>
<dbReference type="EMBL" id="JAWWNJ010000024">
    <property type="protein sequence ID" value="KAK7032018.1"/>
    <property type="molecule type" value="Genomic_DNA"/>
</dbReference>
<dbReference type="Proteomes" id="UP001362999">
    <property type="component" value="Unassembled WGS sequence"/>
</dbReference>
<dbReference type="InterPro" id="IPR032675">
    <property type="entry name" value="LRR_dom_sf"/>
</dbReference>